<dbReference type="EMBL" id="JAPQKL010000001">
    <property type="protein sequence ID" value="KAJ5145719.1"/>
    <property type="molecule type" value="Genomic_DNA"/>
</dbReference>
<dbReference type="RefSeq" id="XP_056526193.1">
    <property type="nucleotide sequence ID" value="XM_056661027.1"/>
</dbReference>
<feature type="compositionally biased region" description="Basic and acidic residues" evidence="1">
    <location>
        <begin position="8"/>
        <end position="19"/>
    </location>
</feature>
<dbReference type="GeneID" id="81400197"/>
<feature type="region of interest" description="Disordered" evidence="1">
    <location>
        <begin position="1"/>
        <end position="21"/>
    </location>
</feature>
<sequence>MCSAARYKNNDCDSDDSGRPIESGYRFKMTTHTVTGIRDTSRKITGYVTGPYDMDQAENSVLSVN</sequence>
<proteinExistence type="predicted"/>
<reference evidence="2" key="1">
    <citation type="submission" date="2022-11" db="EMBL/GenBank/DDBJ databases">
        <authorList>
            <person name="Petersen C."/>
        </authorList>
    </citation>
    <scope>NUCLEOTIDE SEQUENCE</scope>
    <source>
        <strain evidence="2">IBT 22155</strain>
    </source>
</reference>
<name>A0A9W9L9S0_9EURO</name>
<dbReference type="Proteomes" id="UP001149079">
    <property type="component" value="Unassembled WGS sequence"/>
</dbReference>
<evidence type="ECO:0000256" key="1">
    <source>
        <dbReference type="SAM" id="MobiDB-lite"/>
    </source>
</evidence>
<gene>
    <name evidence="2" type="ORF">N7515_000283</name>
</gene>
<protein>
    <submittedName>
        <fullName evidence="2">Uncharacterized protein</fullName>
    </submittedName>
</protein>
<evidence type="ECO:0000313" key="3">
    <source>
        <dbReference type="Proteomes" id="UP001149079"/>
    </source>
</evidence>
<evidence type="ECO:0000313" key="2">
    <source>
        <dbReference type="EMBL" id="KAJ5145719.1"/>
    </source>
</evidence>
<organism evidence="2 3">
    <name type="scientific">Penicillium bovifimosum</name>
    <dbReference type="NCBI Taxonomy" id="126998"/>
    <lineage>
        <taxon>Eukaryota</taxon>
        <taxon>Fungi</taxon>
        <taxon>Dikarya</taxon>
        <taxon>Ascomycota</taxon>
        <taxon>Pezizomycotina</taxon>
        <taxon>Eurotiomycetes</taxon>
        <taxon>Eurotiomycetidae</taxon>
        <taxon>Eurotiales</taxon>
        <taxon>Aspergillaceae</taxon>
        <taxon>Penicillium</taxon>
    </lineage>
</organism>
<comment type="caution">
    <text evidence="2">The sequence shown here is derived from an EMBL/GenBank/DDBJ whole genome shotgun (WGS) entry which is preliminary data.</text>
</comment>
<dbReference type="AlphaFoldDB" id="A0A9W9L9S0"/>
<reference evidence="2" key="2">
    <citation type="journal article" date="2023" name="IMA Fungus">
        <title>Comparative genomic study of the Penicillium genus elucidates a diverse pangenome and 15 lateral gene transfer events.</title>
        <authorList>
            <person name="Petersen C."/>
            <person name="Sorensen T."/>
            <person name="Nielsen M.R."/>
            <person name="Sondergaard T.E."/>
            <person name="Sorensen J.L."/>
            <person name="Fitzpatrick D.A."/>
            <person name="Frisvad J.C."/>
            <person name="Nielsen K.L."/>
        </authorList>
    </citation>
    <scope>NUCLEOTIDE SEQUENCE</scope>
    <source>
        <strain evidence="2">IBT 22155</strain>
    </source>
</reference>
<keyword evidence="3" id="KW-1185">Reference proteome</keyword>
<accession>A0A9W9L9S0</accession>